<evidence type="ECO:0000313" key="2">
    <source>
        <dbReference type="Proteomes" id="UP000188605"/>
    </source>
</evidence>
<dbReference type="EMBL" id="LJDB01000089">
    <property type="protein sequence ID" value="ONI38354.1"/>
    <property type="molecule type" value="Genomic_DNA"/>
</dbReference>
<keyword evidence="2" id="KW-1185">Reference proteome</keyword>
<gene>
    <name evidence="1" type="ORF">AN396_10875</name>
</gene>
<reference evidence="1" key="1">
    <citation type="submission" date="2016-08" db="EMBL/GenBank/DDBJ databases">
        <authorList>
            <person name="Ngugi D.K."/>
            <person name="Miyake S."/>
            <person name="Stingl U."/>
        </authorList>
    </citation>
    <scope>NUCLEOTIDE SEQUENCE</scope>
    <source>
        <strain evidence="1">SCG-B11WGA-EpuloA1</strain>
    </source>
</reference>
<accession>A0ACC8X8U4</accession>
<sequence>MIKNTFYNLKADKKKMILEKSLQVLCNTSAISLKVSTIINVTGISRGSFYQYFDTPVDIFWAIIEELQSKNSTILEKIIDEEKGDFFNTFRRMFEVQYTNLLKKENENVVLMLKKSSELITENRIFKVHDTYYSKEFMDKFDLKILRIDTYFEFSKLYILVINIMKYNIQNAIMQNLTLEEALDEYLTHLTFIKYGVIKQEEKHE</sequence>
<evidence type="ECO:0000313" key="1">
    <source>
        <dbReference type="EMBL" id="ONI38354.1"/>
    </source>
</evidence>
<protein>
    <submittedName>
        <fullName evidence="1">Uncharacterized protein</fullName>
    </submittedName>
</protein>
<name>A0ACC8X8U4_9FIRM</name>
<dbReference type="Proteomes" id="UP000188605">
    <property type="component" value="Unassembled WGS sequence"/>
</dbReference>
<organism evidence="1 2">
    <name type="scientific">Candidatus Epulonipiscium fishelsonii</name>
    <dbReference type="NCBI Taxonomy" id="77094"/>
    <lineage>
        <taxon>Bacteria</taxon>
        <taxon>Bacillati</taxon>
        <taxon>Bacillota</taxon>
        <taxon>Clostridia</taxon>
        <taxon>Lachnospirales</taxon>
        <taxon>Lachnospiraceae</taxon>
        <taxon>Candidatus Epulonipiscium</taxon>
    </lineage>
</organism>
<comment type="caution">
    <text evidence="1">The sequence shown here is derived from an EMBL/GenBank/DDBJ whole genome shotgun (WGS) entry which is preliminary data.</text>
</comment>
<proteinExistence type="predicted"/>